<proteinExistence type="inferred from homology"/>
<dbReference type="SUPFAM" id="SSF54791">
    <property type="entry name" value="Eukaryotic type KH-domain (KH-domain type I)"/>
    <property type="match status" value="1"/>
</dbReference>
<dbReference type="SMART" id="SM00343">
    <property type="entry name" value="ZnF_C2HC"/>
    <property type="match status" value="1"/>
</dbReference>
<dbReference type="CDD" id="cd02395">
    <property type="entry name" value="KH-I_BBP"/>
    <property type="match status" value="1"/>
</dbReference>
<keyword evidence="7 13" id="KW-0862">Zinc</keyword>
<dbReference type="Pfam" id="PF00098">
    <property type="entry name" value="zf-CCHC"/>
    <property type="match status" value="1"/>
</dbReference>
<evidence type="ECO:0000256" key="13">
    <source>
        <dbReference type="RuleBase" id="RU367126"/>
    </source>
</evidence>
<dbReference type="InterPro" id="IPR004087">
    <property type="entry name" value="KH_dom"/>
</dbReference>
<dbReference type="PANTHER" id="PTHR11208:SF45">
    <property type="entry name" value="SPLICING FACTOR 1"/>
    <property type="match status" value="1"/>
</dbReference>
<dbReference type="InterPro" id="IPR001878">
    <property type="entry name" value="Znf_CCHC"/>
</dbReference>
<dbReference type="Gene3D" id="4.10.60.10">
    <property type="entry name" value="Zinc finger, CCHC-type"/>
    <property type="match status" value="1"/>
</dbReference>
<evidence type="ECO:0000256" key="2">
    <source>
        <dbReference type="ARBA" id="ARBA00010382"/>
    </source>
</evidence>
<dbReference type="GO" id="GO:0008270">
    <property type="term" value="F:zinc ion binding"/>
    <property type="evidence" value="ECO:0007669"/>
    <property type="project" value="UniProtKB-UniRule"/>
</dbReference>
<feature type="region of interest" description="Disordered" evidence="14">
    <location>
        <begin position="75"/>
        <end position="105"/>
    </location>
</feature>
<dbReference type="SUPFAM" id="SSF57756">
    <property type="entry name" value="Retrovirus zinc finger-like domains"/>
    <property type="match status" value="1"/>
</dbReference>
<feature type="region of interest" description="Disordered" evidence="14">
    <location>
        <begin position="1"/>
        <end position="25"/>
    </location>
</feature>
<dbReference type="GeneID" id="76150792"/>
<evidence type="ECO:0000256" key="5">
    <source>
        <dbReference type="ARBA" id="ARBA00022723"/>
    </source>
</evidence>
<dbReference type="GO" id="GO:0000398">
    <property type="term" value="P:mRNA splicing, via spliceosome"/>
    <property type="evidence" value="ECO:0007669"/>
    <property type="project" value="UniProtKB-UniRule"/>
</dbReference>
<dbReference type="InterPro" id="IPR036612">
    <property type="entry name" value="KH_dom_type_1_sf"/>
</dbReference>
<feature type="domain" description="CCHC-type" evidence="15">
    <location>
        <begin position="294"/>
        <end position="309"/>
    </location>
</feature>
<dbReference type="GO" id="GO:0003729">
    <property type="term" value="F:mRNA binding"/>
    <property type="evidence" value="ECO:0007669"/>
    <property type="project" value="TreeGrafter"/>
</dbReference>
<feature type="compositionally biased region" description="Pro residues" evidence="14">
    <location>
        <begin position="415"/>
        <end position="435"/>
    </location>
</feature>
<evidence type="ECO:0000256" key="11">
    <source>
        <dbReference type="PROSITE-ProRule" id="PRU00047"/>
    </source>
</evidence>
<evidence type="ECO:0000256" key="7">
    <source>
        <dbReference type="ARBA" id="ARBA00022833"/>
    </source>
</evidence>
<dbReference type="AlphaFoldDB" id="A0AAD5BEW1"/>
<feature type="compositionally biased region" description="Basic and acidic residues" evidence="14">
    <location>
        <begin position="334"/>
        <end position="345"/>
    </location>
</feature>
<gene>
    <name evidence="16" type="ORF">KGF57_002733</name>
</gene>
<accession>A0AAD5BEW1</accession>
<feature type="compositionally biased region" description="Pro residues" evidence="14">
    <location>
        <begin position="444"/>
        <end position="473"/>
    </location>
</feature>
<name>A0AAD5BEW1_9ASCO</name>
<dbReference type="Gene3D" id="6.10.140.1790">
    <property type="match status" value="1"/>
</dbReference>
<keyword evidence="5 13" id="KW-0479">Metal-binding</keyword>
<keyword evidence="4 13" id="KW-0507">mRNA processing</keyword>
<feature type="compositionally biased region" description="Polar residues" evidence="14">
    <location>
        <begin position="197"/>
        <end position="211"/>
    </location>
</feature>
<dbReference type="PROSITE" id="PS50158">
    <property type="entry name" value="ZF_CCHC"/>
    <property type="match status" value="1"/>
</dbReference>
<dbReference type="InterPro" id="IPR047086">
    <property type="entry name" value="SF1-HH_sf"/>
</dbReference>
<keyword evidence="10 13" id="KW-0539">Nucleus</keyword>
<dbReference type="PANTHER" id="PTHR11208">
    <property type="entry name" value="RNA-BINDING PROTEIN RELATED"/>
    <property type="match status" value="1"/>
</dbReference>
<keyword evidence="9 13" id="KW-0508">mRNA splicing</keyword>
<comment type="similarity">
    <text evidence="2 13">Belongs to the BBP/SF1 family.</text>
</comment>
<sequence length="473" mass="52535">MSIRGRSEVSPNQRETLWSGKPTRSKQFSHVKLETVITGHLTQEQLDAYQQVFRIEEISDLLRKSQQQHRSLLEFLPSSHAEPGSHYKRDPSPPPKYDKQGNRINTREQRVREALEKERHELVELAASNIKNYSAPSDYRKPSKTFEKLYIPVKDYPDINFVGFLIGPRGRTLKRLQDESGARLQIRGKGSVKEGKSTQMAIEDQSSTGTDSVEDDLHVLITSDSQQKIAKAVKLANEVIEKLVFSPVGQNELKREQLKELAVLNGTLRETKPFDPEAYQRRQQRSFDITKIVCKICGKVGHYARDCNQKSQHGGDQHRRGMDSYTPHPNANHESPEQASKRQRTEMPLPPWQSADARGPNTPVLPPSVPSSSHLPPPPTISSTGNLPPPPPTISTKRDSHLPPMPHISAKQTSKPPPPPVSKPTPPPPGPPAPPINKKTTSAKPPPPPAPPAQPAPPAPPTPHSRPPPPPSE</sequence>
<evidence type="ECO:0000256" key="10">
    <source>
        <dbReference type="ARBA" id="ARBA00023242"/>
    </source>
</evidence>
<keyword evidence="13" id="KW-0747">Spliceosome</keyword>
<keyword evidence="8 12" id="KW-0694">RNA-binding</keyword>
<dbReference type="InterPro" id="IPR036875">
    <property type="entry name" value="Znf_CCHC_sf"/>
</dbReference>
<dbReference type="PROSITE" id="PS50084">
    <property type="entry name" value="KH_TYPE_1"/>
    <property type="match status" value="1"/>
</dbReference>
<keyword evidence="6 11" id="KW-0863">Zinc-finger</keyword>
<evidence type="ECO:0000256" key="6">
    <source>
        <dbReference type="ARBA" id="ARBA00022771"/>
    </source>
</evidence>
<dbReference type="SMART" id="SM00322">
    <property type="entry name" value="KH"/>
    <property type="match status" value="1"/>
</dbReference>
<evidence type="ECO:0000256" key="9">
    <source>
        <dbReference type="ARBA" id="ARBA00023187"/>
    </source>
</evidence>
<dbReference type="PRINTS" id="PR01217">
    <property type="entry name" value="PRICHEXTENSN"/>
</dbReference>
<dbReference type="Pfam" id="PF22675">
    <property type="entry name" value="KH-I_KHDC4-BBP"/>
    <property type="match status" value="1"/>
</dbReference>
<comment type="caution">
    <text evidence="16">The sequence shown here is derived from an EMBL/GenBank/DDBJ whole genome shotgun (WGS) entry which is preliminary data.</text>
</comment>
<dbReference type="GO" id="GO:0045131">
    <property type="term" value="F:pre-mRNA branch point binding"/>
    <property type="evidence" value="ECO:0007669"/>
    <property type="project" value="UniProtKB-UniRule"/>
</dbReference>
<dbReference type="Gene3D" id="3.30.1370.10">
    <property type="entry name" value="K Homology domain, type 1"/>
    <property type="match status" value="1"/>
</dbReference>
<evidence type="ECO:0000256" key="8">
    <source>
        <dbReference type="ARBA" id="ARBA00022884"/>
    </source>
</evidence>
<evidence type="ECO:0000256" key="14">
    <source>
        <dbReference type="SAM" id="MobiDB-lite"/>
    </source>
</evidence>
<evidence type="ECO:0000313" key="16">
    <source>
        <dbReference type="EMBL" id="KAI5958376.1"/>
    </source>
</evidence>
<dbReference type="InterPro" id="IPR045071">
    <property type="entry name" value="BBP-like"/>
</dbReference>
<evidence type="ECO:0000256" key="3">
    <source>
        <dbReference type="ARBA" id="ARBA00017984"/>
    </source>
</evidence>
<feature type="compositionally biased region" description="Pro residues" evidence="14">
    <location>
        <begin position="363"/>
        <end position="380"/>
    </location>
</feature>
<evidence type="ECO:0000256" key="4">
    <source>
        <dbReference type="ARBA" id="ARBA00022664"/>
    </source>
</evidence>
<feature type="region of interest" description="Disordered" evidence="14">
    <location>
        <begin position="306"/>
        <end position="473"/>
    </location>
</feature>
<protein>
    <recommendedName>
        <fullName evidence="3 13">Branchpoint-bridging protein</fullName>
    </recommendedName>
</protein>
<dbReference type="GO" id="GO:0048024">
    <property type="term" value="P:regulation of mRNA splicing, via spliceosome"/>
    <property type="evidence" value="ECO:0007669"/>
    <property type="project" value="TreeGrafter"/>
</dbReference>
<feature type="compositionally biased region" description="Basic and acidic residues" evidence="14">
    <location>
        <begin position="83"/>
        <end position="105"/>
    </location>
</feature>
<keyword evidence="17" id="KW-1185">Reference proteome</keyword>
<dbReference type="GO" id="GO:0005681">
    <property type="term" value="C:spliceosomal complex"/>
    <property type="evidence" value="ECO:0007669"/>
    <property type="project" value="UniProtKB-KW"/>
</dbReference>
<evidence type="ECO:0000259" key="15">
    <source>
        <dbReference type="PROSITE" id="PS50158"/>
    </source>
</evidence>
<evidence type="ECO:0000256" key="1">
    <source>
        <dbReference type="ARBA" id="ARBA00004123"/>
    </source>
</evidence>
<dbReference type="Pfam" id="PF16275">
    <property type="entry name" value="SF1-HH"/>
    <property type="match status" value="1"/>
</dbReference>
<dbReference type="Proteomes" id="UP001204833">
    <property type="component" value="Unassembled WGS sequence"/>
</dbReference>
<reference evidence="16 17" key="1">
    <citation type="journal article" date="2022" name="DNA Res.">
        <title>Genome analysis of five recently described species of the CUG-Ser clade uncovers Candida theae as a new hybrid lineage with pathogenic potential in the Candida parapsilosis species complex.</title>
        <authorList>
            <person name="Mixao V."/>
            <person name="Del Olmo V."/>
            <person name="Hegedusova E."/>
            <person name="Saus E."/>
            <person name="Pryszcz L."/>
            <person name="Cillingova A."/>
            <person name="Nosek J."/>
            <person name="Gabaldon T."/>
        </authorList>
    </citation>
    <scope>NUCLEOTIDE SEQUENCE [LARGE SCALE GENOMIC DNA]</scope>
    <source>
        <strain evidence="16 17">CBS 12239</strain>
    </source>
</reference>
<feature type="compositionally biased region" description="Basic and acidic residues" evidence="14">
    <location>
        <begin position="306"/>
        <end position="322"/>
    </location>
</feature>
<evidence type="ECO:0000313" key="17">
    <source>
        <dbReference type="Proteomes" id="UP001204833"/>
    </source>
</evidence>
<comment type="function">
    <text evidence="13">Necessary for the splicing of pre-mRNA. Has a role in the recognition of the branch site (5'-UACUAAC-3'), the pyrimidine tract and the 3'-splice site at the 3'-end of introns.</text>
</comment>
<comment type="subcellular location">
    <subcellularLocation>
        <location evidence="1 13">Nucleus</location>
    </subcellularLocation>
</comment>
<organism evidence="16 17">
    <name type="scientific">Candida theae</name>
    <dbReference type="NCBI Taxonomy" id="1198502"/>
    <lineage>
        <taxon>Eukaryota</taxon>
        <taxon>Fungi</taxon>
        <taxon>Dikarya</taxon>
        <taxon>Ascomycota</taxon>
        <taxon>Saccharomycotina</taxon>
        <taxon>Pichiomycetes</taxon>
        <taxon>Debaryomycetaceae</taxon>
        <taxon>Candida/Lodderomyces clade</taxon>
        <taxon>Candida</taxon>
    </lineage>
</organism>
<evidence type="ECO:0000256" key="12">
    <source>
        <dbReference type="PROSITE-ProRule" id="PRU00117"/>
    </source>
</evidence>
<feature type="region of interest" description="Disordered" evidence="14">
    <location>
        <begin position="187"/>
        <end position="211"/>
    </location>
</feature>
<dbReference type="InterPro" id="IPR055256">
    <property type="entry name" value="KH_1_KHDC4/BBP-like"/>
</dbReference>
<dbReference type="InterPro" id="IPR032570">
    <property type="entry name" value="SF1-HH"/>
</dbReference>
<dbReference type="RefSeq" id="XP_051608967.1">
    <property type="nucleotide sequence ID" value="XM_051752077.1"/>
</dbReference>
<dbReference type="EMBL" id="JAIHNG010000118">
    <property type="protein sequence ID" value="KAI5958376.1"/>
    <property type="molecule type" value="Genomic_DNA"/>
</dbReference>